<evidence type="ECO:0000313" key="4">
    <source>
        <dbReference type="EMBL" id="SHJ30283.1"/>
    </source>
</evidence>
<dbReference type="GO" id="GO:0009228">
    <property type="term" value="P:thiamine biosynthetic process"/>
    <property type="evidence" value="ECO:0007669"/>
    <property type="project" value="UniProtKB-KW"/>
</dbReference>
<dbReference type="InterPro" id="IPR013785">
    <property type="entry name" value="Aldolase_TIM"/>
</dbReference>
<comment type="pathway">
    <text evidence="1">Cofactor biosynthesis; thiamine diphosphate biosynthesis.</text>
</comment>
<keyword evidence="2" id="KW-0784">Thiamine biosynthesis</keyword>
<dbReference type="AlphaFoldDB" id="A0A1M6I7C5"/>
<proteinExistence type="predicted"/>
<protein>
    <submittedName>
        <fullName evidence="4">Thiamine-phosphate pyrophosphorylase</fullName>
    </submittedName>
</protein>
<feature type="domain" description="Thiamine phosphate synthase/TenI" evidence="3">
    <location>
        <begin position="2"/>
        <end position="175"/>
    </location>
</feature>
<dbReference type="SUPFAM" id="SSF51391">
    <property type="entry name" value="Thiamin phosphate synthase"/>
    <property type="match status" value="1"/>
</dbReference>
<dbReference type="Gene3D" id="3.20.20.70">
    <property type="entry name" value="Aldolase class I"/>
    <property type="match status" value="1"/>
</dbReference>
<dbReference type="PANTHER" id="PTHR20857">
    <property type="entry name" value="THIAMINE-PHOSPHATE PYROPHOSPHORYLASE"/>
    <property type="match status" value="1"/>
</dbReference>
<dbReference type="GO" id="GO:0004789">
    <property type="term" value="F:thiamine-phosphate diphosphorylase activity"/>
    <property type="evidence" value="ECO:0007669"/>
    <property type="project" value="TreeGrafter"/>
</dbReference>
<gene>
    <name evidence="4" type="ORF">SAMN02745163_01716</name>
</gene>
<evidence type="ECO:0000313" key="5">
    <source>
        <dbReference type="Proteomes" id="UP000184310"/>
    </source>
</evidence>
<dbReference type="Pfam" id="PF02581">
    <property type="entry name" value="TMP-TENI"/>
    <property type="match status" value="1"/>
</dbReference>
<dbReference type="InterPro" id="IPR022998">
    <property type="entry name" value="ThiamineP_synth_TenI"/>
</dbReference>
<dbReference type="RefSeq" id="WP_242958383.1">
    <property type="nucleotide sequence ID" value="NZ_FQZB01000007.1"/>
</dbReference>
<dbReference type="CDD" id="cd00564">
    <property type="entry name" value="TMP_TenI"/>
    <property type="match status" value="1"/>
</dbReference>
<evidence type="ECO:0000259" key="3">
    <source>
        <dbReference type="Pfam" id="PF02581"/>
    </source>
</evidence>
<dbReference type="STRING" id="1121302.SAMN02745163_01716"/>
<dbReference type="GO" id="GO:0005737">
    <property type="term" value="C:cytoplasm"/>
    <property type="evidence" value="ECO:0007669"/>
    <property type="project" value="TreeGrafter"/>
</dbReference>
<dbReference type="InterPro" id="IPR036206">
    <property type="entry name" value="ThiamineP_synth_sf"/>
</dbReference>
<sequence length="189" mass="21777">MIYLITNRNLAIKEKYLAVLKEASYNGINNIILREKDLADIEFEELYRLVKKSINPKCNLIINSKLNVFNRVKENTIHLPFKEFLSYNPNRIVEVGVSVHTLEEGIEADKRGAKYILASHIYETKCKEGLEPKGIEYIRRLKNNVKCQIIALGGINEKNYKDVLNAGADGIALMSYFFKQDADYKKFNI</sequence>
<keyword evidence="5" id="KW-1185">Reference proteome</keyword>
<dbReference type="PANTHER" id="PTHR20857:SF15">
    <property type="entry name" value="THIAMINE-PHOSPHATE SYNTHASE"/>
    <property type="match status" value="1"/>
</dbReference>
<evidence type="ECO:0000256" key="1">
    <source>
        <dbReference type="ARBA" id="ARBA00004948"/>
    </source>
</evidence>
<dbReference type="Proteomes" id="UP000184310">
    <property type="component" value="Unassembled WGS sequence"/>
</dbReference>
<evidence type="ECO:0000256" key="2">
    <source>
        <dbReference type="ARBA" id="ARBA00022977"/>
    </source>
</evidence>
<dbReference type="EMBL" id="FQZB01000007">
    <property type="protein sequence ID" value="SHJ30283.1"/>
    <property type="molecule type" value="Genomic_DNA"/>
</dbReference>
<name>A0A1M6I7C5_9CLOT</name>
<reference evidence="4 5" key="1">
    <citation type="submission" date="2016-11" db="EMBL/GenBank/DDBJ databases">
        <authorList>
            <person name="Jaros S."/>
            <person name="Januszkiewicz K."/>
            <person name="Wedrychowicz H."/>
        </authorList>
    </citation>
    <scope>NUCLEOTIDE SEQUENCE [LARGE SCALE GENOMIC DNA]</scope>
    <source>
        <strain evidence="4 5">DSM 21758</strain>
    </source>
</reference>
<accession>A0A1M6I7C5</accession>
<organism evidence="4 5">
    <name type="scientific">Clostridium cavendishii DSM 21758</name>
    <dbReference type="NCBI Taxonomy" id="1121302"/>
    <lineage>
        <taxon>Bacteria</taxon>
        <taxon>Bacillati</taxon>
        <taxon>Bacillota</taxon>
        <taxon>Clostridia</taxon>
        <taxon>Eubacteriales</taxon>
        <taxon>Clostridiaceae</taxon>
        <taxon>Clostridium</taxon>
    </lineage>
</organism>